<dbReference type="EMBL" id="CM043787">
    <property type="protein sequence ID" value="KAI4830913.1"/>
    <property type="molecule type" value="Genomic_DNA"/>
</dbReference>
<protein>
    <submittedName>
        <fullName evidence="1">Uncharacterized protein</fullName>
    </submittedName>
</protein>
<reference evidence="1" key="1">
    <citation type="submission" date="2022-05" db="EMBL/GenBank/DDBJ databases">
        <title>Chromosome-level genome of Chaenocephalus aceratus.</title>
        <authorList>
            <person name="Park H."/>
        </authorList>
    </citation>
    <scope>NUCLEOTIDE SEQUENCE</scope>
    <source>
        <strain evidence="1">KU_202001</strain>
    </source>
</reference>
<sequence>QGMREQKNISVHRVGAPANNSRSLAARLVFDALLSGPHKAEEHNQSSVREGLAGLILPAATHKALDPCRRHPIFQISISSIHKAAPYNSQNRPRHHTAVTVAPPPCLRVSQVKVPFLLPYHFLPNNALPGKSSFTLALRTEVHPLRLEGSRRCEGEAWGGEATGG</sequence>
<comment type="caution">
    <text evidence="1">The sequence shown here is derived from an EMBL/GenBank/DDBJ whole genome shotgun (WGS) entry which is preliminary data.</text>
</comment>
<name>A0ACB9XVA9_CHAAC</name>
<proteinExistence type="predicted"/>
<feature type="non-terminal residue" evidence="1">
    <location>
        <position position="1"/>
    </location>
</feature>
<keyword evidence="2" id="KW-1185">Reference proteome</keyword>
<accession>A0ACB9XVA9</accession>
<evidence type="ECO:0000313" key="1">
    <source>
        <dbReference type="EMBL" id="KAI4830913.1"/>
    </source>
</evidence>
<feature type="non-terminal residue" evidence="1">
    <location>
        <position position="165"/>
    </location>
</feature>
<dbReference type="Proteomes" id="UP001057452">
    <property type="component" value="Chromosome 3"/>
</dbReference>
<evidence type="ECO:0000313" key="2">
    <source>
        <dbReference type="Proteomes" id="UP001057452"/>
    </source>
</evidence>
<organism evidence="1 2">
    <name type="scientific">Chaenocephalus aceratus</name>
    <name type="common">Blackfin icefish</name>
    <name type="synonym">Chaenichthys aceratus</name>
    <dbReference type="NCBI Taxonomy" id="36190"/>
    <lineage>
        <taxon>Eukaryota</taxon>
        <taxon>Metazoa</taxon>
        <taxon>Chordata</taxon>
        <taxon>Craniata</taxon>
        <taxon>Vertebrata</taxon>
        <taxon>Euteleostomi</taxon>
        <taxon>Actinopterygii</taxon>
        <taxon>Neopterygii</taxon>
        <taxon>Teleostei</taxon>
        <taxon>Neoteleostei</taxon>
        <taxon>Acanthomorphata</taxon>
        <taxon>Eupercaria</taxon>
        <taxon>Perciformes</taxon>
        <taxon>Notothenioidei</taxon>
        <taxon>Channichthyidae</taxon>
        <taxon>Chaenocephalus</taxon>
    </lineage>
</organism>
<gene>
    <name evidence="1" type="ORF">KUCAC02_002514</name>
</gene>